<evidence type="ECO:0000313" key="3">
    <source>
        <dbReference type="Proteomes" id="UP000076858"/>
    </source>
</evidence>
<dbReference type="AlphaFoldDB" id="A0A162TAV2"/>
<comment type="caution">
    <text evidence="2">The sequence shown here is derived from an EMBL/GenBank/DDBJ whole genome shotgun (WGS) entry which is preliminary data.</text>
</comment>
<keyword evidence="3" id="KW-1185">Reference proteome</keyword>
<gene>
    <name evidence="2" type="ORF">APZ42_010937</name>
</gene>
<evidence type="ECO:0000313" key="2">
    <source>
        <dbReference type="EMBL" id="KZS22048.1"/>
    </source>
</evidence>
<dbReference type="EMBL" id="LRGB01000005">
    <property type="protein sequence ID" value="KZS22048.1"/>
    <property type="molecule type" value="Genomic_DNA"/>
</dbReference>
<proteinExistence type="predicted"/>
<sequence>MPEICQGFYQKSFLIISSQPTQVFCEIWYPPHRSQRTALEDILAQVADTLVDWTPNEDQSQAIVNYKNLRLKNLARYKDGGDPLDFYQLINLNGRPTIQPSLAPSTAHTATHRTPKKKDAPGPPVLPVSSPASPLAPEAQPVAPPTKPVKLKRKITSFEIHYGEGTSSFGS</sequence>
<organism evidence="2 3">
    <name type="scientific">Daphnia magna</name>
    <dbReference type="NCBI Taxonomy" id="35525"/>
    <lineage>
        <taxon>Eukaryota</taxon>
        <taxon>Metazoa</taxon>
        <taxon>Ecdysozoa</taxon>
        <taxon>Arthropoda</taxon>
        <taxon>Crustacea</taxon>
        <taxon>Branchiopoda</taxon>
        <taxon>Diplostraca</taxon>
        <taxon>Cladocera</taxon>
        <taxon>Anomopoda</taxon>
        <taxon>Daphniidae</taxon>
        <taxon>Daphnia</taxon>
    </lineage>
</organism>
<dbReference type="Proteomes" id="UP000076858">
    <property type="component" value="Unassembled WGS sequence"/>
</dbReference>
<feature type="compositionally biased region" description="Polar residues" evidence="1">
    <location>
        <begin position="98"/>
        <end position="109"/>
    </location>
</feature>
<feature type="region of interest" description="Disordered" evidence="1">
    <location>
        <begin position="98"/>
        <end position="150"/>
    </location>
</feature>
<name>A0A162TAV2_9CRUS</name>
<accession>A0A162TAV2</accession>
<protein>
    <submittedName>
        <fullName evidence="2">Uncharacterized protein</fullName>
    </submittedName>
</protein>
<reference evidence="2 3" key="1">
    <citation type="submission" date="2016-03" db="EMBL/GenBank/DDBJ databases">
        <title>EvidentialGene: Evidence-directed Construction of Genes on Genomes.</title>
        <authorList>
            <person name="Gilbert D.G."/>
            <person name="Choi J.-H."/>
            <person name="Mockaitis K."/>
            <person name="Colbourne J."/>
            <person name="Pfrender M."/>
        </authorList>
    </citation>
    <scope>NUCLEOTIDE SEQUENCE [LARGE SCALE GENOMIC DNA]</scope>
    <source>
        <strain evidence="2 3">Xinb3</strain>
        <tissue evidence="2">Complete organism</tissue>
    </source>
</reference>
<feature type="compositionally biased region" description="Low complexity" evidence="1">
    <location>
        <begin position="127"/>
        <end position="137"/>
    </location>
</feature>
<evidence type="ECO:0000256" key="1">
    <source>
        <dbReference type="SAM" id="MobiDB-lite"/>
    </source>
</evidence>